<dbReference type="SUPFAM" id="SSF54928">
    <property type="entry name" value="RNA-binding domain, RBD"/>
    <property type="match status" value="1"/>
</dbReference>
<feature type="region of interest" description="Disordered" evidence="3">
    <location>
        <begin position="141"/>
        <end position="279"/>
    </location>
</feature>
<evidence type="ECO:0000259" key="4">
    <source>
        <dbReference type="PROSITE" id="PS50102"/>
    </source>
</evidence>
<evidence type="ECO:0000313" key="5">
    <source>
        <dbReference type="EMBL" id="THV00461.1"/>
    </source>
</evidence>
<dbReference type="GO" id="GO:0003729">
    <property type="term" value="F:mRNA binding"/>
    <property type="evidence" value="ECO:0007669"/>
    <property type="project" value="TreeGrafter"/>
</dbReference>
<dbReference type="GO" id="GO:0005634">
    <property type="term" value="C:nucleus"/>
    <property type="evidence" value="ECO:0007669"/>
    <property type="project" value="TreeGrafter"/>
</dbReference>
<keyword evidence="6" id="KW-1185">Reference proteome</keyword>
<dbReference type="InterPro" id="IPR051229">
    <property type="entry name" value="ALYREF_mRNA_export"/>
</dbReference>
<protein>
    <recommendedName>
        <fullName evidence="4">RRM domain-containing protein</fullName>
    </recommendedName>
</protein>
<evidence type="ECO:0000313" key="6">
    <source>
        <dbReference type="Proteomes" id="UP000297245"/>
    </source>
</evidence>
<dbReference type="EMBL" id="ML179103">
    <property type="protein sequence ID" value="THV00461.1"/>
    <property type="molecule type" value="Genomic_DNA"/>
</dbReference>
<dbReference type="Pfam" id="PF00076">
    <property type="entry name" value="RRM_1"/>
    <property type="match status" value="1"/>
</dbReference>
<feature type="compositionally biased region" description="Low complexity" evidence="3">
    <location>
        <begin position="191"/>
        <end position="203"/>
    </location>
</feature>
<feature type="domain" description="RRM" evidence="4">
    <location>
        <begin position="56"/>
        <end position="135"/>
    </location>
</feature>
<feature type="region of interest" description="Disordered" evidence="3">
    <location>
        <begin position="1"/>
        <end position="50"/>
    </location>
</feature>
<proteinExistence type="predicted"/>
<dbReference type="InterPro" id="IPR012677">
    <property type="entry name" value="Nucleotide-bd_a/b_plait_sf"/>
</dbReference>
<feature type="compositionally biased region" description="Low complexity" evidence="3">
    <location>
        <begin position="238"/>
        <end position="248"/>
    </location>
</feature>
<feature type="compositionally biased region" description="Acidic residues" evidence="3">
    <location>
        <begin position="267"/>
        <end position="279"/>
    </location>
</feature>
<dbReference type="PANTHER" id="PTHR19965:SF35">
    <property type="entry name" value="RNA ANNEALING PROTEIN YRA1"/>
    <property type="match status" value="1"/>
</dbReference>
<evidence type="ECO:0000256" key="2">
    <source>
        <dbReference type="PROSITE-ProRule" id="PRU00176"/>
    </source>
</evidence>
<dbReference type="Proteomes" id="UP000297245">
    <property type="component" value="Unassembled WGS sequence"/>
</dbReference>
<dbReference type="InterPro" id="IPR035979">
    <property type="entry name" value="RBD_domain_sf"/>
</dbReference>
<organism evidence="5 6">
    <name type="scientific">Dendrothele bispora (strain CBS 962.96)</name>
    <dbReference type="NCBI Taxonomy" id="1314807"/>
    <lineage>
        <taxon>Eukaryota</taxon>
        <taxon>Fungi</taxon>
        <taxon>Dikarya</taxon>
        <taxon>Basidiomycota</taxon>
        <taxon>Agaricomycotina</taxon>
        <taxon>Agaricomycetes</taxon>
        <taxon>Agaricomycetidae</taxon>
        <taxon>Agaricales</taxon>
        <taxon>Agaricales incertae sedis</taxon>
        <taxon>Dendrothele</taxon>
    </lineage>
</organism>
<evidence type="ECO:0000256" key="1">
    <source>
        <dbReference type="ARBA" id="ARBA00022884"/>
    </source>
</evidence>
<dbReference type="Gene3D" id="3.30.70.330">
    <property type="match status" value="1"/>
</dbReference>
<dbReference type="PANTHER" id="PTHR19965">
    <property type="entry name" value="RNA AND EXPORT FACTOR BINDING PROTEIN"/>
    <property type="match status" value="1"/>
</dbReference>
<dbReference type="PROSITE" id="PS50102">
    <property type="entry name" value="RRM"/>
    <property type="match status" value="1"/>
</dbReference>
<feature type="compositionally biased region" description="Polar residues" evidence="3">
    <location>
        <begin position="173"/>
        <end position="183"/>
    </location>
</feature>
<reference evidence="5 6" key="1">
    <citation type="journal article" date="2019" name="Nat. Ecol. Evol.">
        <title>Megaphylogeny resolves global patterns of mushroom evolution.</title>
        <authorList>
            <person name="Varga T."/>
            <person name="Krizsan K."/>
            <person name="Foldi C."/>
            <person name="Dima B."/>
            <person name="Sanchez-Garcia M."/>
            <person name="Sanchez-Ramirez S."/>
            <person name="Szollosi G.J."/>
            <person name="Szarkandi J.G."/>
            <person name="Papp V."/>
            <person name="Albert L."/>
            <person name="Andreopoulos W."/>
            <person name="Angelini C."/>
            <person name="Antonin V."/>
            <person name="Barry K.W."/>
            <person name="Bougher N.L."/>
            <person name="Buchanan P."/>
            <person name="Buyck B."/>
            <person name="Bense V."/>
            <person name="Catcheside P."/>
            <person name="Chovatia M."/>
            <person name="Cooper J."/>
            <person name="Damon W."/>
            <person name="Desjardin D."/>
            <person name="Finy P."/>
            <person name="Geml J."/>
            <person name="Haridas S."/>
            <person name="Hughes K."/>
            <person name="Justo A."/>
            <person name="Karasinski D."/>
            <person name="Kautmanova I."/>
            <person name="Kiss B."/>
            <person name="Kocsube S."/>
            <person name="Kotiranta H."/>
            <person name="LaButti K.M."/>
            <person name="Lechner B.E."/>
            <person name="Liimatainen K."/>
            <person name="Lipzen A."/>
            <person name="Lukacs Z."/>
            <person name="Mihaltcheva S."/>
            <person name="Morgado L.N."/>
            <person name="Niskanen T."/>
            <person name="Noordeloos M.E."/>
            <person name="Ohm R.A."/>
            <person name="Ortiz-Santana B."/>
            <person name="Ovrebo C."/>
            <person name="Racz N."/>
            <person name="Riley R."/>
            <person name="Savchenko A."/>
            <person name="Shiryaev A."/>
            <person name="Soop K."/>
            <person name="Spirin V."/>
            <person name="Szebenyi C."/>
            <person name="Tomsovsky M."/>
            <person name="Tulloss R.E."/>
            <person name="Uehling J."/>
            <person name="Grigoriev I.V."/>
            <person name="Vagvolgyi C."/>
            <person name="Papp T."/>
            <person name="Martin F.M."/>
            <person name="Miettinen O."/>
            <person name="Hibbett D.S."/>
            <person name="Nagy L.G."/>
        </authorList>
    </citation>
    <scope>NUCLEOTIDE SEQUENCE [LARGE SCALE GENOMIC DNA]</scope>
    <source>
        <strain evidence="5 6">CBS 962.96</strain>
    </source>
</reference>
<dbReference type="SMART" id="SM00360">
    <property type="entry name" value="RRM"/>
    <property type="match status" value="1"/>
</dbReference>
<name>A0A4S8MDK0_DENBC</name>
<evidence type="ECO:0000256" key="3">
    <source>
        <dbReference type="SAM" id="MobiDB-lite"/>
    </source>
</evidence>
<keyword evidence="1 2" id="KW-0694">RNA-binding</keyword>
<dbReference type="OrthoDB" id="346839at2759"/>
<dbReference type="AlphaFoldDB" id="A0A4S8MDK0"/>
<sequence>MYAPPAAPRYRSFHGPKRQVLGNNAGQVPPAWRISSSSTTAGTPHAPRKSAVPVGSKILLSQLPADVGEKEVEELFKKTVGPLKESFLVYNSAGRSKGMAIVWFQRPEDAALAKNKYDGKFVDGRKPIKIEIITDKNLSSLSSLSSSSAPSSSSTPQAPLSLIDRIQGRKPVTTPTGPSTLKNHSLPRQEAAVAAMMASPASSLPTGPSTNKRRVRKGPKRLKKQQMRVQFAKVHPSATTANGAAAVNGQGGQKGKKSTPKSREQLDQEMDDWMAESEE</sequence>
<accession>A0A4S8MDK0</accession>
<feature type="compositionally biased region" description="Low complexity" evidence="3">
    <location>
        <begin position="141"/>
        <end position="162"/>
    </location>
</feature>
<dbReference type="InterPro" id="IPR000504">
    <property type="entry name" value="RRM_dom"/>
</dbReference>
<gene>
    <name evidence="5" type="ORF">K435DRAFT_854690</name>
</gene>
<feature type="compositionally biased region" description="Basic residues" evidence="3">
    <location>
        <begin position="211"/>
        <end position="226"/>
    </location>
</feature>